<sequence length="72" mass="8382">MGGFQSCFSFRKQSYKDDEPGYEPPRRTSSRLQSDEDWGLYIADPDVDPKATELINKFHKKCFMDIETETVV</sequence>
<feature type="region of interest" description="Disordered" evidence="1">
    <location>
        <begin position="14"/>
        <end position="33"/>
    </location>
</feature>
<name>A0AAV8D1H2_9POAL</name>
<proteinExistence type="predicted"/>
<dbReference type="AlphaFoldDB" id="A0AAV8D1H2"/>
<organism evidence="2 3">
    <name type="scientific">Rhynchospora pubera</name>
    <dbReference type="NCBI Taxonomy" id="906938"/>
    <lineage>
        <taxon>Eukaryota</taxon>
        <taxon>Viridiplantae</taxon>
        <taxon>Streptophyta</taxon>
        <taxon>Embryophyta</taxon>
        <taxon>Tracheophyta</taxon>
        <taxon>Spermatophyta</taxon>
        <taxon>Magnoliopsida</taxon>
        <taxon>Liliopsida</taxon>
        <taxon>Poales</taxon>
        <taxon>Cyperaceae</taxon>
        <taxon>Cyperoideae</taxon>
        <taxon>Rhynchosporeae</taxon>
        <taxon>Rhynchospora</taxon>
    </lineage>
</organism>
<keyword evidence="3" id="KW-1185">Reference proteome</keyword>
<accession>A0AAV8D1H2</accession>
<evidence type="ECO:0000313" key="2">
    <source>
        <dbReference type="EMBL" id="KAJ4760163.1"/>
    </source>
</evidence>
<evidence type="ECO:0000256" key="1">
    <source>
        <dbReference type="SAM" id="MobiDB-lite"/>
    </source>
</evidence>
<gene>
    <name evidence="2" type="ORF">LUZ62_070538</name>
</gene>
<evidence type="ECO:0000313" key="3">
    <source>
        <dbReference type="Proteomes" id="UP001140206"/>
    </source>
</evidence>
<protein>
    <submittedName>
        <fullName evidence="2">Uncharacterized protein</fullName>
    </submittedName>
</protein>
<reference evidence="2" key="1">
    <citation type="submission" date="2022-08" db="EMBL/GenBank/DDBJ databases">
        <authorList>
            <person name="Marques A."/>
        </authorList>
    </citation>
    <scope>NUCLEOTIDE SEQUENCE</scope>
    <source>
        <strain evidence="2">RhyPub2mFocal</strain>
        <tissue evidence="2">Leaves</tissue>
    </source>
</reference>
<dbReference type="EMBL" id="JAMFTS010000004">
    <property type="protein sequence ID" value="KAJ4760163.1"/>
    <property type="molecule type" value="Genomic_DNA"/>
</dbReference>
<comment type="caution">
    <text evidence="2">The sequence shown here is derived from an EMBL/GenBank/DDBJ whole genome shotgun (WGS) entry which is preliminary data.</text>
</comment>
<dbReference type="Proteomes" id="UP001140206">
    <property type="component" value="Chromosome 4"/>
</dbReference>